<dbReference type="AlphaFoldDB" id="A0A2A4B3M5"/>
<dbReference type="Proteomes" id="UP000218366">
    <property type="component" value="Unassembled WGS sequence"/>
</dbReference>
<reference evidence="3 4" key="1">
    <citation type="submission" date="2017-09" db="EMBL/GenBank/DDBJ databases">
        <title>Sphingomonas spermidinifaciens 9NM-10, whole genome shotgun sequence.</title>
        <authorList>
            <person name="Feng G."/>
            <person name="Zhu H."/>
        </authorList>
    </citation>
    <scope>NUCLEOTIDE SEQUENCE [LARGE SCALE GENOMIC DNA]</scope>
    <source>
        <strain evidence="3 4">9NM-10</strain>
    </source>
</reference>
<evidence type="ECO:0000259" key="2">
    <source>
        <dbReference type="Pfam" id="PF07811"/>
    </source>
</evidence>
<evidence type="ECO:0000313" key="4">
    <source>
        <dbReference type="Proteomes" id="UP000218366"/>
    </source>
</evidence>
<accession>A0A2A4B3M5</accession>
<sequence>MARLFPVAKDRRGNALVEFALLAPILIMLLVGMLAYGQYFLAAHTLQQLANDAARAAIVGHSEAERTTLAQASVTQGLARSAVARPETVIRSIEERDGRITVRLSVDTHALLLRSGLVPMPDKVIERRAVAELAEIA</sequence>
<protein>
    <submittedName>
        <fullName evidence="3">TadE-like protein</fullName>
    </submittedName>
</protein>
<dbReference type="EMBL" id="NWMW01000002">
    <property type="protein sequence ID" value="PCD02552.1"/>
    <property type="molecule type" value="Genomic_DNA"/>
</dbReference>
<proteinExistence type="predicted"/>
<feature type="domain" description="TadE-like" evidence="2">
    <location>
        <begin position="13"/>
        <end position="55"/>
    </location>
</feature>
<feature type="transmembrane region" description="Helical" evidence="1">
    <location>
        <begin position="21"/>
        <end position="41"/>
    </location>
</feature>
<organism evidence="3 4">
    <name type="scientific">Sphingomonas spermidinifaciens</name>
    <dbReference type="NCBI Taxonomy" id="1141889"/>
    <lineage>
        <taxon>Bacteria</taxon>
        <taxon>Pseudomonadati</taxon>
        <taxon>Pseudomonadota</taxon>
        <taxon>Alphaproteobacteria</taxon>
        <taxon>Sphingomonadales</taxon>
        <taxon>Sphingomonadaceae</taxon>
        <taxon>Sphingomonas</taxon>
    </lineage>
</organism>
<comment type="caution">
    <text evidence="3">The sequence shown here is derived from an EMBL/GenBank/DDBJ whole genome shotgun (WGS) entry which is preliminary data.</text>
</comment>
<dbReference type="RefSeq" id="WP_096343929.1">
    <property type="nucleotide sequence ID" value="NZ_NWMW01000002.1"/>
</dbReference>
<dbReference type="OrthoDB" id="7356451at2"/>
<gene>
    <name evidence="3" type="ORF">COC42_14180</name>
</gene>
<keyword evidence="1" id="KW-1133">Transmembrane helix</keyword>
<evidence type="ECO:0000256" key="1">
    <source>
        <dbReference type="SAM" id="Phobius"/>
    </source>
</evidence>
<keyword evidence="1" id="KW-0472">Membrane</keyword>
<dbReference type="InterPro" id="IPR012495">
    <property type="entry name" value="TadE-like_dom"/>
</dbReference>
<keyword evidence="1" id="KW-0812">Transmembrane</keyword>
<keyword evidence="4" id="KW-1185">Reference proteome</keyword>
<dbReference type="Pfam" id="PF07811">
    <property type="entry name" value="TadE"/>
    <property type="match status" value="1"/>
</dbReference>
<evidence type="ECO:0000313" key="3">
    <source>
        <dbReference type="EMBL" id="PCD02552.1"/>
    </source>
</evidence>
<name>A0A2A4B3M5_9SPHN</name>